<dbReference type="InterPro" id="IPR036770">
    <property type="entry name" value="Ankyrin_rpt-contain_sf"/>
</dbReference>
<evidence type="ECO:0000313" key="5">
    <source>
        <dbReference type="Proteomes" id="UP000694546"/>
    </source>
</evidence>
<protein>
    <submittedName>
        <fullName evidence="4">Uncharacterized protein</fullName>
    </submittedName>
</protein>
<keyword evidence="5" id="KW-1185">Reference proteome</keyword>
<dbReference type="Ensembl" id="ENSGMOT00000045706.1">
    <property type="protein sequence ID" value="ENSGMOP00000041021.1"/>
    <property type="gene ID" value="ENSGMOG00000033868.1"/>
</dbReference>
<dbReference type="GeneTree" id="ENSGT00500000044852"/>
<dbReference type="PANTHER" id="PTHR24173:SF84">
    <property type="entry name" value="ANKYRIN REPEAT DOMAIN 33AB"/>
    <property type="match status" value="1"/>
</dbReference>
<dbReference type="OMA" id="KTAWEWA"/>
<proteinExistence type="predicted"/>
<keyword evidence="1" id="KW-0677">Repeat</keyword>
<sequence>MYLLNYYPGVDTEIKDCRGFTALIKAAMKGRNDIVAILIMAGADMHAVDSTKGKCAQEWAQTTGRHETLQRIQRLLQRPRAEQCCLDYGPEGPGLQAAAPASDRGGENLARRIKHTLGCVSPQEPRDDGALDLMVRMTSGVRSPLVATACRPLCPSSPPQVGKRRLAVAELVLMHTEEVLRDGASGTAAL</sequence>
<accession>A0A8C5B512</accession>
<name>A0A8C5B512_GADMO</name>
<keyword evidence="2 3" id="KW-0040">ANK repeat</keyword>
<dbReference type="InterPro" id="IPR002110">
    <property type="entry name" value="Ankyrin_rpt"/>
</dbReference>
<evidence type="ECO:0000256" key="1">
    <source>
        <dbReference type="ARBA" id="ARBA00022737"/>
    </source>
</evidence>
<reference evidence="4" key="1">
    <citation type="submission" date="2025-08" db="UniProtKB">
        <authorList>
            <consortium name="Ensembl"/>
        </authorList>
    </citation>
    <scope>IDENTIFICATION</scope>
</reference>
<dbReference type="PROSITE" id="PS50297">
    <property type="entry name" value="ANK_REP_REGION"/>
    <property type="match status" value="1"/>
</dbReference>
<evidence type="ECO:0000256" key="3">
    <source>
        <dbReference type="PROSITE-ProRule" id="PRU00023"/>
    </source>
</evidence>
<dbReference type="Pfam" id="PF00023">
    <property type="entry name" value="Ank"/>
    <property type="match status" value="1"/>
</dbReference>
<dbReference type="PANTHER" id="PTHR24173">
    <property type="entry name" value="ANKYRIN REPEAT CONTAINING"/>
    <property type="match status" value="1"/>
</dbReference>
<evidence type="ECO:0000256" key="2">
    <source>
        <dbReference type="ARBA" id="ARBA00023043"/>
    </source>
</evidence>
<dbReference type="Gene3D" id="1.25.40.20">
    <property type="entry name" value="Ankyrin repeat-containing domain"/>
    <property type="match status" value="1"/>
</dbReference>
<dbReference type="SUPFAM" id="SSF48403">
    <property type="entry name" value="Ankyrin repeat"/>
    <property type="match status" value="1"/>
</dbReference>
<dbReference type="Proteomes" id="UP000694546">
    <property type="component" value="Chromosome 13"/>
</dbReference>
<evidence type="ECO:0000313" key="4">
    <source>
        <dbReference type="Ensembl" id="ENSGMOP00000041021.1"/>
    </source>
</evidence>
<reference evidence="4" key="2">
    <citation type="submission" date="2025-09" db="UniProtKB">
        <authorList>
            <consortium name="Ensembl"/>
        </authorList>
    </citation>
    <scope>IDENTIFICATION</scope>
</reference>
<dbReference type="AlphaFoldDB" id="A0A8C5B512"/>
<organism evidence="4 5">
    <name type="scientific">Gadus morhua</name>
    <name type="common">Atlantic cod</name>
    <dbReference type="NCBI Taxonomy" id="8049"/>
    <lineage>
        <taxon>Eukaryota</taxon>
        <taxon>Metazoa</taxon>
        <taxon>Chordata</taxon>
        <taxon>Craniata</taxon>
        <taxon>Vertebrata</taxon>
        <taxon>Euteleostomi</taxon>
        <taxon>Actinopterygii</taxon>
        <taxon>Neopterygii</taxon>
        <taxon>Teleostei</taxon>
        <taxon>Neoteleostei</taxon>
        <taxon>Acanthomorphata</taxon>
        <taxon>Zeiogadaria</taxon>
        <taxon>Gadariae</taxon>
        <taxon>Gadiformes</taxon>
        <taxon>Gadoidei</taxon>
        <taxon>Gadidae</taxon>
        <taxon>Gadus</taxon>
    </lineage>
</organism>
<dbReference type="PROSITE" id="PS50088">
    <property type="entry name" value="ANK_REPEAT"/>
    <property type="match status" value="1"/>
</dbReference>
<feature type="repeat" description="ANK" evidence="3">
    <location>
        <begin position="18"/>
        <end position="50"/>
    </location>
</feature>